<gene>
    <name evidence="2" type="ORF">DGUA_6G004343</name>
</gene>
<name>A0A3B0JXK7_DROGU</name>
<keyword evidence="1" id="KW-0732">Signal</keyword>
<evidence type="ECO:0000256" key="1">
    <source>
        <dbReference type="SAM" id="SignalP"/>
    </source>
</evidence>
<dbReference type="Proteomes" id="UP000268350">
    <property type="component" value="Unassembled WGS sequence"/>
</dbReference>
<protein>
    <submittedName>
        <fullName evidence="2">Uncharacterized protein</fullName>
    </submittedName>
</protein>
<dbReference type="AlphaFoldDB" id="A0A3B0JXK7"/>
<proteinExistence type="predicted"/>
<sequence>MNTKLLLLQLACLMALVLGGKSLKCKPPKIKFCNGCRDVEVLSTVALKKCKPGYKIVDGFCQTDINAKRSSCLPEEVKLPSGACRKKKRHLKRCAEISEELAKLVPVCSPGETPSDKCRKER</sequence>
<keyword evidence="3" id="KW-1185">Reference proteome</keyword>
<accession>A0A3B0JXK7</accession>
<feature type="chain" id="PRO_5017445455" evidence="1">
    <location>
        <begin position="20"/>
        <end position="122"/>
    </location>
</feature>
<organism evidence="2 3">
    <name type="scientific">Drosophila guanche</name>
    <name type="common">Fruit fly</name>
    <dbReference type="NCBI Taxonomy" id="7266"/>
    <lineage>
        <taxon>Eukaryota</taxon>
        <taxon>Metazoa</taxon>
        <taxon>Ecdysozoa</taxon>
        <taxon>Arthropoda</taxon>
        <taxon>Hexapoda</taxon>
        <taxon>Insecta</taxon>
        <taxon>Pterygota</taxon>
        <taxon>Neoptera</taxon>
        <taxon>Endopterygota</taxon>
        <taxon>Diptera</taxon>
        <taxon>Brachycera</taxon>
        <taxon>Muscomorpha</taxon>
        <taxon>Ephydroidea</taxon>
        <taxon>Drosophilidae</taxon>
        <taxon>Drosophila</taxon>
        <taxon>Sophophora</taxon>
    </lineage>
</organism>
<evidence type="ECO:0000313" key="2">
    <source>
        <dbReference type="EMBL" id="SPP85803.1"/>
    </source>
</evidence>
<dbReference type="EMBL" id="OUUW01000010">
    <property type="protein sequence ID" value="SPP85803.1"/>
    <property type="molecule type" value="Genomic_DNA"/>
</dbReference>
<feature type="signal peptide" evidence="1">
    <location>
        <begin position="1"/>
        <end position="19"/>
    </location>
</feature>
<reference evidence="3" key="1">
    <citation type="submission" date="2018-01" db="EMBL/GenBank/DDBJ databases">
        <authorList>
            <person name="Alioto T."/>
            <person name="Alioto T."/>
        </authorList>
    </citation>
    <scope>NUCLEOTIDE SEQUENCE [LARGE SCALE GENOMIC DNA]</scope>
</reference>
<evidence type="ECO:0000313" key="3">
    <source>
        <dbReference type="Proteomes" id="UP000268350"/>
    </source>
</evidence>